<protein>
    <submittedName>
        <fullName evidence="1">Uncharacterized protein</fullName>
    </submittedName>
</protein>
<gene>
    <name evidence="1" type="ORF">SAG0136_00595</name>
</gene>
<dbReference type="AlphaFoldDB" id="V6YZ41"/>
<sequence length="175" mass="20103">MRYIDIMIAPEWVKDFKGLDGVETRLLYKQGYCIMTYFEPTDCHFENLGKNGIQISVSDEDRIDHYLANNWQLVRDMTPTYLGGQVLDFVNALQIATVRAEKDNHGLSLTGIIDIAFCYGISTKDEIISFVRQCYRAGVPQEKVYLYLTTALRTTKLNEFLLNEVSKYYREGASA</sequence>
<reference evidence="1 2" key="1">
    <citation type="submission" date="2013-05" db="EMBL/GenBank/DDBJ databases">
        <authorList>
            <person name="Richards V.P."/>
            <person name="Durkin S.A.S."/>
            <person name="Kim M."/>
            <person name="Pavinski Bitar P.D."/>
            <person name="Stanhope M.J."/>
            <person name="Town C.D."/>
            <person name="Venter J.C."/>
        </authorList>
    </citation>
    <scope>NUCLEOTIDE SEQUENCE [LARGE SCALE GENOMIC DNA]</scope>
    <source>
        <strain evidence="1 2">LMG 14747</strain>
    </source>
</reference>
<dbReference type="EMBL" id="ANQC01000008">
    <property type="protein sequence ID" value="ESV53783.1"/>
    <property type="molecule type" value="Genomic_DNA"/>
</dbReference>
<dbReference type="Proteomes" id="UP000018482">
    <property type="component" value="Unassembled WGS sequence"/>
</dbReference>
<proteinExistence type="predicted"/>
<organism evidence="1 2">
    <name type="scientific">Streptococcus agalactiae LMG 14747</name>
    <dbReference type="NCBI Taxonomy" id="1154860"/>
    <lineage>
        <taxon>Bacteria</taxon>
        <taxon>Bacillati</taxon>
        <taxon>Bacillota</taxon>
        <taxon>Bacilli</taxon>
        <taxon>Lactobacillales</taxon>
        <taxon>Streptococcaceae</taxon>
        <taxon>Streptococcus</taxon>
    </lineage>
</organism>
<evidence type="ECO:0000313" key="2">
    <source>
        <dbReference type="Proteomes" id="UP000018482"/>
    </source>
</evidence>
<name>V6YZ41_STRAG</name>
<accession>V6YZ41</accession>
<evidence type="ECO:0000313" key="1">
    <source>
        <dbReference type="EMBL" id="ESV53783.1"/>
    </source>
</evidence>
<comment type="caution">
    <text evidence="1">The sequence shown here is derived from an EMBL/GenBank/DDBJ whole genome shotgun (WGS) entry which is preliminary data.</text>
</comment>